<reference evidence="3 4" key="1">
    <citation type="submission" date="2020-12" db="EMBL/GenBank/DDBJ databases">
        <title>Bacterial novel species Adhaeribacter sp. BT258 isolated from soil.</title>
        <authorList>
            <person name="Jung H.-Y."/>
        </authorList>
    </citation>
    <scope>NUCLEOTIDE SEQUENCE [LARGE SCALE GENOMIC DNA]</scope>
    <source>
        <strain evidence="3 4">BT258</strain>
    </source>
</reference>
<dbReference type="RefSeq" id="WP_200504239.1">
    <property type="nucleotide sequence ID" value="NZ_JAEHFX010000001.1"/>
</dbReference>
<feature type="transmembrane region" description="Helical" evidence="1">
    <location>
        <begin position="364"/>
        <end position="384"/>
    </location>
</feature>
<dbReference type="PANTHER" id="PTHR43471">
    <property type="entry name" value="ABC TRANSPORTER PERMEASE"/>
    <property type="match status" value="1"/>
</dbReference>
<feature type="transmembrane region" description="Helical" evidence="1">
    <location>
        <begin position="482"/>
        <end position="500"/>
    </location>
</feature>
<protein>
    <submittedName>
        <fullName evidence="3">ABC transporter permease</fullName>
    </submittedName>
</protein>
<feature type="transmembrane region" description="Helical" evidence="1">
    <location>
        <begin position="249"/>
        <end position="271"/>
    </location>
</feature>
<dbReference type="Proteomes" id="UP000644147">
    <property type="component" value="Unassembled WGS sequence"/>
</dbReference>
<keyword evidence="1" id="KW-1133">Transmembrane helix</keyword>
<feature type="domain" description="Peptidase M1 membrane alanine aminopeptidase" evidence="2">
    <location>
        <begin position="873"/>
        <end position="1077"/>
    </location>
</feature>
<feature type="transmembrane region" description="Helical" evidence="1">
    <location>
        <begin position="151"/>
        <end position="173"/>
    </location>
</feature>
<keyword evidence="4" id="KW-1185">Reference proteome</keyword>
<dbReference type="Gene3D" id="1.10.390.10">
    <property type="entry name" value="Neutral Protease Domain 2"/>
    <property type="match status" value="1"/>
</dbReference>
<feature type="transmembrane region" description="Helical" evidence="1">
    <location>
        <begin position="572"/>
        <end position="593"/>
    </location>
</feature>
<feature type="transmembrane region" description="Helical" evidence="1">
    <location>
        <begin position="110"/>
        <end position="131"/>
    </location>
</feature>
<dbReference type="Pfam" id="PF01433">
    <property type="entry name" value="Peptidase_M1"/>
    <property type="match status" value="1"/>
</dbReference>
<name>A0ABS1BWV3_9BACT</name>
<evidence type="ECO:0000259" key="2">
    <source>
        <dbReference type="Pfam" id="PF01433"/>
    </source>
</evidence>
<organism evidence="3 4">
    <name type="scientific">Adhaeribacter terrigena</name>
    <dbReference type="NCBI Taxonomy" id="2793070"/>
    <lineage>
        <taxon>Bacteria</taxon>
        <taxon>Pseudomonadati</taxon>
        <taxon>Bacteroidota</taxon>
        <taxon>Cytophagia</taxon>
        <taxon>Cytophagales</taxon>
        <taxon>Hymenobacteraceae</taxon>
        <taxon>Adhaeribacter</taxon>
    </lineage>
</organism>
<keyword evidence="1" id="KW-0472">Membrane</keyword>
<dbReference type="Pfam" id="PF12730">
    <property type="entry name" value="ABC2_membrane_4"/>
    <property type="match status" value="1"/>
</dbReference>
<evidence type="ECO:0000313" key="4">
    <source>
        <dbReference type="Proteomes" id="UP000644147"/>
    </source>
</evidence>
<feature type="transmembrane region" description="Helical" evidence="1">
    <location>
        <begin position="61"/>
        <end position="84"/>
    </location>
</feature>
<feature type="transmembrane region" description="Helical" evidence="1">
    <location>
        <begin position="321"/>
        <end position="344"/>
    </location>
</feature>
<dbReference type="InterPro" id="IPR014782">
    <property type="entry name" value="Peptidase_M1_dom"/>
</dbReference>
<feature type="transmembrane region" description="Helical" evidence="1">
    <location>
        <begin position="180"/>
        <end position="197"/>
    </location>
</feature>
<feature type="transmembrane region" description="Helical" evidence="1">
    <location>
        <begin position="458"/>
        <end position="475"/>
    </location>
</feature>
<evidence type="ECO:0000256" key="1">
    <source>
        <dbReference type="SAM" id="Phobius"/>
    </source>
</evidence>
<dbReference type="InterPro" id="IPR027268">
    <property type="entry name" value="Peptidase_M4/M1_CTD_sf"/>
</dbReference>
<proteinExistence type="predicted"/>
<accession>A0ABS1BWV3</accession>
<dbReference type="EMBL" id="JAEHFX010000001">
    <property type="protein sequence ID" value="MBK0401614.1"/>
    <property type="molecule type" value="Genomic_DNA"/>
</dbReference>
<evidence type="ECO:0000313" key="3">
    <source>
        <dbReference type="EMBL" id="MBK0401614.1"/>
    </source>
</evidence>
<gene>
    <name evidence="3" type="ORF">I5M27_01375</name>
</gene>
<keyword evidence="1" id="KW-0812">Transmembrane</keyword>
<sequence>MFSEIFLFELKYRLRRPVTYIYFALLFFLGFLFMNIMGGAFKGASVTTGSKVFMNSPASLAPVIMALNFVGVLIISAIMGNAVYRDFEHRTHSLLYTTPIKKWEYLGGRFLGSFLITMLVLMGIGLGLMAGELPWPWLQPEKFGPFNIMAYVQPYLLFVWPNLLFIGAIFFSLATLTRNILSTYIGSIMFLVLYVISQNLTQDLDNQFLVTLLDPMGSAAAEFTTKYWTVAEQNNNLLPLNPEIMLNRLIWVSVGLGILAFCYFRFSFAFFASEGKVNRKAASEKISNVSATTRFILPEAKPTYTGFQSLSQYWRLLKLEFLGIVKSVYFIAIVFAGLAALLAFGAQVGKMYDTNTFPVTSEVIGGLTASFYLFQLIIIIYYAGELVWRERDNRMNQIYDALPIPNWVPFASKLSALMLVQVVLLALVMVCGIIVQIAKGFYDIEPLLYLKGLFGLKLAGLLILCVLAMLVQVVVNNKYLGHFIMAAYYLFTLFQGQMGIEHNLLRFNFGPGVQYSAMNGYGHFIVPFLAFKIYWAAFAVLLAIVASALYVRGTETLLKWRLKVARTQFSRSSGLVSIAAILIFLTSGGFIFYNTNVLNEYTGGKDEQKEMAEYEKLYKQYETSPQPRIVASNLNVDIFPEERNFRMKGHFWLKNKTKVSIDSIHVNTNTEMDIKKLALSRSYKNVHRDEKNGYYIYRLSKALQPGDSVQLLMDLLYETKGFENEGSNTNIVYNGSFFNSSYLPSIGYNSEAEISDEDARKEYGLAKKDRMPSVYDTTAYGNTYISHDSDWIRFEATVSTVPTQTAIAPGYLQKEWMENGRRYFHYKMDAPILNFYSFLSADYKVKKDKWNDVALEIYYHKGHEYNLDRMMKGVKASLDYYTKNFGPYQHRQVRILEFPGYASFAQSFPNTIPFSESVGFIADIDDADEEDVDYPFYITAHEVAHQWWAHQVIGANVQGGTLLSETMSQYSALMVMKKTYGDDRMQKFLRYEMDKYLSGRAREDQKELPLYKVENQQYIHYQKGSVVMYALADYLGEDKLNGAIKEYLNAVKFQEAPYTTSVEFLKYIKKATPDSLQYLVADMFENITLYENKANEPTYQQMKDGRYKVTLNLDAKKYYADSLGNEKEAKMNDLVDVAVFTYKKEKGQKVGKDVPVYFEKQRIKTGQNKLEIFVKEKPSKAGIDPYNKLIDRTPGDNLKVVTKV</sequence>
<feature type="transmembrane region" description="Helical" evidence="1">
    <location>
        <begin position="20"/>
        <end position="41"/>
    </location>
</feature>
<feature type="transmembrane region" description="Helical" evidence="1">
    <location>
        <begin position="520"/>
        <end position="551"/>
    </location>
</feature>
<dbReference type="SUPFAM" id="SSF55486">
    <property type="entry name" value="Metalloproteases ('zincins'), catalytic domain"/>
    <property type="match status" value="1"/>
</dbReference>
<feature type="transmembrane region" description="Helical" evidence="1">
    <location>
        <begin position="416"/>
        <end position="438"/>
    </location>
</feature>
<comment type="caution">
    <text evidence="3">The sequence shown here is derived from an EMBL/GenBank/DDBJ whole genome shotgun (WGS) entry which is preliminary data.</text>
</comment>